<reference evidence="1" key="1">
    <citation type="journal article" date="2014" name="Int. J. Syst. Evol. Microbiol.">
        <title>Complete genome sequence of Corynebacterium casei LMG S-19264T (=DSM 44701T), isolated from a smear-ripened cheese.</title>
        <authorList>
            <consortium name="US DOE Joint Genome Institute (JGI-PGF)"/>
            <person name="Walter F."/>
            <person name="Albersmeier A."/>
            <person name="Kalinowski J."/>
            <person name="Ruckert C."/>
        </authorList>
    </citation>
    <scope>NUCLEOTIDE SEQUENCE</scope>
    <source>
        <strain evidence="1">CGMCC 1.12195</strain>
    </source>
</reference>
<gene>
    <name evidence="1" type="ORF">GCM10007415_31210</name>
</gene>
<protein>
    <submittedName>
        <fullName evidence="1">Uncharacterized protein</fullName>
    </submittedName>
</protein>
<evidence type="ECO:0000313" key="1">
    <source>
        <dbReference type="EMBL" id="GGG93930.1"/>
    </source>
</evidence>
<proteinExistence type="predicted"/>
<evidence type="ECO:0000313" key="2">
    <source>
        <dbReference type="Proteomes" id="UP000660862"/>
    </source>
</evidence>
<name>A0A917HXF7_9SPHI</name>
<organism evidence="1 2">
    <name type="scientific">Parapedobacter pyrenivorans</name>
    <dbReference type="NCBI Taxonomy" id="1305674"/>
    <lineage>
        <taxon>Bacteria</taxon>
        <taxon>Pseudomonadati</taxon>
        <taxon>Bacteroidota</taxon>
        <taxon>Sphingobacteriia</taxon>
        <taxon>Sphingobacteriales</taxon>
        <taxon>Sphingobacteriaceae</taxon>
        <taxon>Parapedobacter</taxon>
    </lineage>
</organism>
<dbReference type="Proteomes" id="UP000660862">
    <property type="component" value="Unassembled WGS sequence"/>
</dbReference>
<accession>A0A917HXF7</accession>
<keyword evidence="2" id="KW-1185">Reference proteome</keyword>
<dbReference type="RefSeq" id="WP_188507002.1">
    <property type="nucleotide sequence ID" value="NZ_BMER01000003.1"/>
</dbReference>
<dbReference type="EMBL" id="BMER01000003">
    <property type="protein sequence ID" value="GGG93930.1"/>
    <property type="molecule type" value="Genomic_DNA"/>
</dbReference>
<reference evidence="1" key="2">
    <citation type="submission" date="2020-09" db="EMBL/GenBank/DDBJ databases">
        <authorList>
            <person name="Sun Q."/>
            <person name="Zhou Y."/>
        </authorList>
    </citation>
    <scope>NUCLEOTIDE SEQUENCE</scope>
    <source>
        <strain evidence="1">CGMCC 1.12195</strain>
    </source>
</reference>
<dbReference type="AlphaFoldDB" id="A0A917HXF7"/>
<comment type="caution">
    <text evidence="1">The sequence shown here is derived from an EMBL/GenBank/DDBJ whole genome shotgun (WGS) entry which is preliminary data.</text>
</comment>
<sequence>MKSLVVFLVTCCLVGKTTAQSITPDSLLELKSLLESHFSETTIRDIAVDFELKRDSVSRDYKLTGSILELVEFAPMEALQRKISKLYSSTDITAYTGTVHFDRYTDRAIVDVHPLTEDRIFYSVPSMPNPTGGIEAFSRRFHDFLRSQQEKGLIHTDAVASLSKFRFIVERDGSLMSLDTGIIEALFNAFVQQD</sequence>